<feature type="transmembrane region" description="Helical" evidence="8">
    <location>
        <begin position="236"/>
        <end position="253"/>
    </location>
</feature>
<dbReference type="InterPro" id="IPR000276">
    <property type="entry name" value="GPCR_Rhodpsn"/>
</dbReference>
<keyword evidence="2 8" id="KW-0812">Transmembrane</keyword>
<dbReference type="Pfam" id="PF00001">
    <property type="entry name" value="7tm_1"/>
    <property type="match status" value="1"/>
</dbReference>
<comment type="caution">
    <text evidence="10">The sequence shown here is derived from an EMBL/GenBank/DDBJ whole genome shotgun (WGS) entry which is preliminary data.</text>
</comment>
<reference evidence="10" key="2">
    <citation type="submission" date="2020-11" db="EMBL/GenBank/DDBJ databases">
        <authorList>
            <person name="McCartney M.A."/>
            <person name="Auch B."/>
            <person name="Kono T."/>
            <person name="Mallez S."/>
            <person name="Becker A."/>
            <person name="Gohl D.M."/>
            <person name="Silverstein K.A.T."/>
            <person name="Koren S."/>
            <person name="Bechman K.B."/>
            <person name="Herman A."/>
            <person name="Abrahante J.E."/>
            <person name="Garbe J."/>
        </authorList>
    </citation>
    <scope>NUCLEOTIDE SEQUENCE</scope>
    <source>
        <strain evidence="10">Duluth1</strain>
        <tissue evidence="10">Whole animal</tissue>
    </source>
</reference>
<evidence type="ECO:0000256" key="8">
    <source>
        <dbReference type="SAM" id="Phobius"/>
    </source>
</evidence>
<organism evidence="10 11">
    <name type="scientific">Dreissena polymorpha</name>
    <name type="common">Zebra mussel</name>
    <name type="synonym">Mytilus polymorpha</name>
    <dbReference type="NCBI Taxonomy" id="45954"/>
    <lineage>
        <taxon>Eukaryota</taxon>
        <taxon>Metazoa</taxon>
        <taxon>Spiralia</taxon>
        <taxon>Lophotrochozoa</taxon>
        <taxon>Mollusca</taxon>
        <taxon>Bivalvia</taxon>
        <taxon>Autobranchia</taxon>
        <taxon>Heteroconchia</taxon>
        <taxon>Euheterodonta</taxon>
        <taxon>Imparidentia</taxon>
        <taxon>Neoheterodontei</taxon>
        <taxon>Myida</taxon>
        <taxon>Dreissenoidea</taxon>
        <taxon>Dreissenidae</taxon>
        <taxon>Dreissena</taxon>
    </lineage>
</organism>
<keyword evidence="4" id="KW-0297">G-protein coupled receptor</keyword>
<evidence type="ECO:0000313" key="10">
    <source>
        <dbReference type="EMBL" id="KAH3750785.1"/>
    </source>
</evidence>
<dbReference type="AlphaFoldDB" id="A0A9D4DLZ0"/>
<name>A0A9D4DLZ0_DREPO</name>
<feature type="transmembrane region" description="Helical" evidence="8">
    <location>
        <begin position="152"/>
        <end position="175"/>
    </location>
</feature>
<evidence type="ECO:0000256" key="5">
    <source>
        <dbReference type="ARBA" id="ARBA00023136"/>
    </source>
</evidence>
<dbReference type="PRINTS" id="PR00237">
    <property type="entry name" value="GPCRRHODOPSN"/>
</dbReference>
<dbReference type="PANTHER" id="PTHR24243">
    <property type="entry name" value="G-PROTEIN COUPLED RECEPTOR"/>
    <property type="match status" value="1"/>
</dbReference>
<keyword evidence="7" id="KW-0807">Transducer</keyword>
<evidence type="ECO:0000256" key="2">
    <source>
        <dbReference type="ARBA" id="ARBA00022692"/>
    </source>
</evidence>
<dbReference type="OrthoDB" id="6146828at2759"/>
<feature type="transmembrane region" description="Helical" evidence="8">
    <location>
        <begin position="187"/>
        <end position="209"/>
    </location>
</feature>
<keyword evidence="3 8" id="KW-1133">Transmembrane helix</keyword>
<keyword evidence="11" id="KW-1185">Reference proteome</keyword>
<keyword evidence="6" id="KW-0675">Receptor</keyword>
<feature type="domain" description="G-protein coupled receptors family 1 profile" evidence="9">
    <location>
        <begin position="50"/>
        <end position="295"/>
    </location>
</feature>
<dbReference type="SMART" id="SM01381">
    <property type="entry name" value="7TM_GPCR_Srsx"/>
    <property type="match status" value="1"/>
</dbReference>
<sequence length="357" mass="39517">MNASKLNASGGYSGPARGGSSYGPKIECGVCNTSCVYSAIECGFLVGIIANIIVIVSVCRDKKLRDSTFVAVACLAFADALFMAATISRSVDYLVMTAECSTISNVLNKPYYIIFSVAWFAANSHVALLSILRYVTITYPLRSHIILTKRRVIYMSVGVWICGVVVIGTLTILISYSVLLPGKSNEFVLILWFIVYLIPLVVTAVLHLLKIFILRKTTQETATDATRKSIARMSKIVLIVILFATILPLPRMINKFVRASGGGDKAYSSKDLGEHFTGISELLFILNNCINPFVYGFMSKRFRKSILNLFRCRLKSSEKKSQVTMDTPLSIRKRNISMDSIDPKLASKDSLDNLDRR</sequence>
<feature type="transmembrane region" description="Helical" evidence="8">
    <location>
        <begin position="68"/>
        <end position="91"/>
    </location>
</feature>
<comment type="subcellular location">
    <subcellularLocation>
        <location evidence="1">Membrane</location>
        <topology evidence="1">Multi-pass membrane protein</topology>
    </subcellularLocation>
</comment>
<dbReference type="SUPFAM" id="SSF81321">
    <property type="entry name" value="Family A G protein-coupled receptor-like"/>
    <property type="match status" value="1"/>
</dbReference>
<evidence type="ECO:0000256" key="4">
    <source>
        <dbReference type="ARBA" id="ARBA00023040"/>
    </source>
</evidence>
<dbReference type="Gene3D" id="1.20.1070.10">
    <property type="entry name" value="Rhodopsin 7-helix transmembrane proteins"/>
    <property type="match status" value="1"/>
</dbReference>
<dbReference type="GO" id="GO:0004930">
    <property type="term" value="F:G protein-coupled receptor activity"/>
    <property type="evidence" value="ECO:0007669"/>
    <property type="project" value="UniProtKB-KW"/>
</dbReference>
<proteinExistence type="predicted"/>
<evidence type="ECO:0000313" key="11">
    <source>
        <dbReference type="Proteomes" id="UP000828390"/>
    </source>
</evidence>
<feature type="transmembrane region" description="Helical" evidence="8">
    <location>
        <begin position="276"/>
        <end position="298"/>
    </location>
</feature>
<gene>
    <name evidence="10" type="ORF">DPMN_185318</name>
</gene>
<evidence type="ECO:0000259" key="9">
    <source>
        <dbReference type="PROSITE" id="PS50262"/>
    </source>
</evidence>
<accession>A0A9D4DLZ0</accession>
<evidence type="ECO:0000256" key="1">
    <source>
        <dbReference type="ARBA" id="ARBA00004141"/>
    </source>
</evidence>
<dbReference type="CDD" id="cd00637">
    <property type="entry name" value="7tm_classA_rhodopsin-like"/>
    <property type="match status" value="1"/>
</dbReference>
<dbReference type="EMBL" id="JAIWYP010000010">
    <property type="protein sequence ID" value="KAH3750785.1"/>
    <property type="molecule type" value="Genomic_DNA"/>
</dbReference>
<feature type="transmembrane region" description="Helical" evidence="8">
    <location>
        <begin position="111"/>
        <end position="132"/>
    </location>
</feature>
<dbReference type="Proteomes" id="UP000828390">
    <property type="component" value="Unassembled WGS sequence"/>
</dbReference>
<dbReference type="GO" id="GO:0005886">
    <property type="term" value="C:plasma membrane"/>
    <property type="evidence" value="ECO:0007669"/>
    <property type="project" value="TreeGrafter"/>
</dbReference>
<dbReference type="InterPro" id="IPR017452">
    <property type="entry name" value="GPCR_Rhodpsn_7TM"/>
</dbReference>
<dbReference type="PROSITE" id="PS50262">
    <property type="entry name" value="G_PROTEIN_RECEP_F1_2"/>
    <property type="match status" value="1"/>
</dbReference>
<dbReference type="PANTHER" id="PTHR24243:SF224">
    <property type="entry name" value="G-PROTEIN COUPLED RECEPTOR 19-RELATED"/>
    <property type="match status" value="1"/>
</dbReference>
<protein>
    <recommendedName>
        <fullName evidence="9">G-protein coupled receptors family 1 profile domain-containing protein</fullName>
    </recommendedName>
</protein>
<evidence type="ECO:0000256" key="6">
    <source>
        <dbReference type="ARBA" id="ARBA00023170"/>
    </source>
</evidence>
<evidence type="ECO:0000256" key="3">
    <source>
        <dbReference type="ARBA" id="ARBA00022989"/>
    </source>
</evidence>
<keyword evidence="5 8" id="KW-0472">Membrane</keyword>
<feature type="transmembrane region" description="Helical" evidence="8">
    <location>
        <begin position="36"/>
        <end position="56"/>
    </location>
</feature>
<evidence type="ECO:0000256" key="7">
    <source>
        <dbReference type="ARBA" id="ARBA00023224"/>
    </source>
</evidence>
<reference evidence="10" key="1">
    <citation type="journal article" date="2019" name="bioRxiv">
        <title>The Genome of the Zebra Mussel, Dreissena polymorpha: A Resource for Invasive Species Research.</title>
        <authorList>
            <person name="McCartney M.A."/>
            <person name="Auch B."/>
            <person name="Kono T."/>
            <person name="Mallez S."/>
            <person name="Zhang Y."/>
            <person name="Obille A."/>
            <person name="Becker A."/>
            <person name="Abrahante J.E."/>
            <person name="Garbe J."/>
            <person name="Badalamenti J.P."/>
            <person name="Herman A."/>
            <person name="Mangelson H."/>
            <person name="Liachko I."/>
            <person name="Sullivan S."/>
            <person name="Sone E.D."/>
            <person name="Koren S."/>
            <person name="Silverstein K.A.T."/>
            <person name="Beckman K.B."/>
            <person name="Gohl D.M."/>
        </authorList>
    </citation>
    <scope>NUCLEOTIDE SEQUENCE</scope>
    <source>
        <strain evidence="10">Duluth1</strain>
        <tissue evidence="10">Whole animal</tissue>
    </source>
</reference>